<proteinExistence type="predicted"/>
<dbReference type="AlphaFoldDB" id="A0AAE9MTE0"/>
<evidence type="ECO:0000259" key="1">
    <source>
        <dbReference type="Pfam" id="PF24848"/>
    </source>
</evidence>
<dbReference type="InterPro" id="IPR056140">
    <property type="entry name" value="DUF7723"/>
</dbReference>
<evidence type="ECO:0000313" key="3">
    <source>
        <dbReference type="EMBL" id="UTY33456.1"/>
    </source>
</evidence>
<evidence type="ECO:0000313" key="4">
    <source>
        <dbReference type="Proteomes" id="UP001058682"/>
    </source>
</evidence>
<dbReference type="Pfam" id="PF24848">
    <property type="entry name" value="DUF7723"/>
    <property type="match status" value="1"/>
</dbReference>
<gene>
    <name evidence="3" type="ORF">E4N74_05080</name>
    <name evidence="2" type="ORF">E4N76_05990</name>
</gene>
<protein>
    <recommendedName>
        <fullName evidence="1">DUF7723 domain-containing protein</fullName>
    </recommendedName>
</protein>
<name>A0AAE9MTE0_9SPIR</name>
<organism evidence="3 4">
    <name type="scientific">Treponema putidum</name>
    <dbReference type="NCBI Taxonomy" id="221027"/>
    <lineage>
        <taxon>Bacteria</taxon>
        <taxon>Pseudomonadati</taxon>
        <taxon>Spirochaetota</taxon>
        <taxon>Spirochaetia</taxon>
        <taxon>Spirochaetales</taxon>
        <taxon>Treponemataceae</taxon>
        <taxon>Treponema</taxon>
    </lineage>
</organism>
<dbReference type="Proteomes" id="UP001058682">
    <property type="component" value="Chromosome"/>
</dbReference>
<dbReference type="EMBL" id="CP038802">
    <property type="protein sequence ID" value="UTY28590.1"/>
    <property type="molecule type" value="Genomic_DNA"/>
</dbReference>
<evidence type="ECO:0000313" key="2">
    <source>
        <dbReference type="EMBL" id="UTY28590.1"/>
    </source>
</evidence>
<dbReference type="Proteomes" id="UP001059401">
    <property type="component" value="Chromosome"/>
</dbReference>
<evidence type="ECO:0000313" key="5">
    <source>
        <dbReference type="Proteomes" id="UP001059401"/>
    </source>
</evidence>
<reference evidence="3" key="1">
    <citation type="submission" date="2019-04" db="EMBL/GenBank/DDBJ databases">
        <title>Whole genome sequencing of oral phylogroup 2 treponemes.</title>
        <authorList>
            <person name="Chan Y."/>
            <person name="Zeng H.H."/>
            <person name="Yu X.L."/>
            <person name="Leung W.K."/>
            <person name="Watt R.M."/>
        </authorList>
    </citation>
    <scope>NUCLEOTIDE SEQUENCE</scope>
    <source>
        <strain evidence="3">OMZ 835</strain>
        <strain evidence="2">OMZ 847</strain>
    </source>
</reference>
<dbReference type="RefSeq" id="WP_255806378.1">
    <property type="nucleotide sequence ID" value="NZ_CP038802.1"/>
</dbReference>
<dbReference type="EMBL" id="CP038804">
    <property type="protein sequence ID" value="UTY33456.1"/>
    <property type="molecule type" value="Genomic_DNA"/>
</dbReference>
<accession>A0AAE9MTE0</accession>
<feature type="domain" description="DUF7723" evidence="1">
    <location>
        <begin position="1"/>
        <end position="71"/>
    </location>
</feature>
<sequence>MPDLYKIADEADVIANGFAFKKIPEGIRVFNLNNGYGAAVFKHDGTLIETNMDDIEIIISEKYLKSCLKYMED</sequence>
<keyword evidence="5" id="KW-1185">Reference proteome</keyword>